<evidence type="ECO:0000256" key="5">
    <source>
        <dbReference type="SAM" id="Phobius"/>
    </source>
</evidence>
<sequence>MFKLKRVLVTLFILLLVALVLFFVLENQQVVSLIIFGWSTPAIPLAVPVLLALIIGLAIGPLMGWYGVMRHKRDIRASARRAAQVQG</sequence>
<evidence type="ECO:0000313" key="7">
    <source>
        <dbReference type="EMBL" id="SNS79460.1"/>
    </source>
</evidence>
<keyword evidence="1" id="KW-1003">Cell membrane</keyword>
<accession>A0A239HDM4</accession>
<evidence type="ECO:0000259" key="6">
    <source>
        <dbReference type="Pfam" id="PF06305"/>
    </source>
</evidence>
<keyword evidence="8" id="KW-1185">Reference proteome</keyword>
<organism evidence="7 8">
    <name type="scientific">Pseudomonas japonica</name>
    <dbReference type="NCBI Taxonomy" id="256466"/>
    <lineage>
        <taxon>Bacteria</taxon>
        <taxon>Pseudomonadati</taxon>
        <taxon>Pseudomonadota</taxon>
        <taxon>Gammaproteobacteria</taxon>
        <taxon>Pseudomonadales</taxon>
        <taxon>Pseudomonadaceae</taxon>
        <taxon>Pseudomonas</taxon>
    </lineage>
</organism>
<evidence type="ECO:0000313" key="8">
    <source>
        <dbReference type="Proteomes" id="UP000198407"/>
    </source>
</evidence>
<dbReference type="AlphaFoldDB" id="A0A239HDM4"/>
<dbReference type="RefSeq" id="WP_042122499.1">
    <property type="nucleotide sequence ID" value="NZ_FZOL01000015.1"/>
</dbReference>
<evidence type="ECO:0000256" key="2">
    <source>
        <dbReference type="ARBA" id="ARBA00022692"/>
    </source>
</evidence>
<dbReference type="GO" id="GO:0005886">
    <property type="term" value="C:plasma membrane"/>
    <property type="evidence" value="ECO:0007669"/>
    <property type="project" value="InterPro"/>
</dbReference>
<protein>
    <recommendedName>
        <fullName evidence="6">Lipopolysaccharide assembly protein A domain-containing protein</fullName>
    </recommendedName>
</protein>
<feature type="domain" description="Lipopolysaccharide assembly protein A" evidence="6">
    <location>
        <begin position="26"/>
        <end position="85"/>
    </location>
</feature>
<dbReference type="STRING" id="1215104.GCA_000730585_04428"/>
<evidence type="ECO:0000256" key="4">
    <source>
        <dbReference type="ARBA" id="ARBA00023136"/>
    </source>
</evidence>
<evidence type="ECO:0000256" key="1">
    <source>
        <dbReference type="ARBA" id="ARBA00022475"/>
    </source>
</evidence>
<dbReference type="InterPro" id="IPR010445">
    <property type="entry name" value="LapA_dom"/>
</dbReference>
<keyword evidence="2 5" id="KW-0812">Transmembrane</keyword>
<evidence type="ECO:0000256" key="3">
    <source>
        <dbReference type="ARBA" id="ARBA00022989"/>
    </source>
</evidence>
<keyword evidence="4 5" id="KW-0472">Membrane</keyword>
<feature type="transmembrane region" description="Helical" evidence="5">
    <location>
        <begin position="42"/>
        <end position="68"/>
    </location>
</feature>
<keyword evidence="3 5" id="KW-1133">Transmembrane helix</keyword>
<dbReference type="EMBL" id="FZOL01000015">
    <property type="protein sequence ID" value="SNS79460.1"/>
    <property type="molecule type" value="Genomic_DNA"/>
</dbReference>
<reference evidence="8" key="1">
    <citation type="submission" date="2017-06" db="EMBL/GenBank/DDBJ databases">
        <authorList>
            <person name="Varghese N."/>
            <person name="Submissions S."/>
        </authorList>
    </citation>
    <scope>NUCLEOTIDE SEQUENCE [LARGE SCALE GENOMIC DNA]</scope>
    <source>
        <strain evidence="8">DSM 22348</strain>
    </source>
</reference>
<gene>
    <name evidence="7" type="ORF">SAMN05444352_11560</name>
</gene>
<name>A0A239HDM4_9PSED</name>
<proteinExistence type="predicted"/>
<dbReference type="Proteomes" id="UP000198407">
    <property type="component" value="Unassembled WGS sequence"/>
</dbReference>
<dbReference type="Pfam" id="PF06305">
    <property type="entry name" value="LapA_dom"/>
    <property type="match status" value="1"/>
</dbReference>